<dbReference type="SUPFAM" id="SSF75169">
    <property type="entry name" value="DsrEFH-like"/>
    <property type="match status" value="1"/>
</dbReference>
<dbReference type="AlphaFoldDB" id="A0A139BMY0"/>
<dbReference type="PANTHER" id="PTHR34874:SF1">
    <property type="entry name" value="PROTEIN YCHN"/>
    <property type="match status" value="1"/>
</dbReference>
<dbReference type="PANTHER" id="PTHR34874">
    <property type="entry name" value="PROTEIN YCHN"/>
    <property type="match status" value="1"/>
</dbReference>
<protein>
    <submittedName>
        <fullName evidence="1">Uncharacterized protein</fullName>
    </submittedName>
</protein>
<dbReference type="InterPro" id="IPR027396">
    <property type="entry name" value="DsrEFH-like"/>
</dbReference>
<evidence type="ECO:0000313" key="2">
    <source>
        <dbReference type="Proteomes" id="UP000070578"/>
    </source>
</evidence>
<dbReference type="Pfam" id="PF02635">
    <property type="entry name" value="DsrE"/>
    <property type="match status" value="1"/>
</dbReference>
<dbReference type="EMBL" id="LSLI01000314">
    <property type="protein sequence ID" value="KXS30356.1"/>
    <property type="molecule type" value="Genomic_DNA"/>
</dbReference>
<dbReference type="PATRIC" id="fig|1796491.3.peg.3866"/>
<gene>
    <name evidence="1" type="ORF">AWT59_3518</name>
</gene>
<accession>A0A139BMY0</accession>
<dbReference type="GO" id="GO:0005829">
    <property type="term" value="C:cytosol"/>
    <property type="evidence" value="ECO:0007669"/>
    <property type="project" value="TreeGrafter"/>
</dbReference>
<evidence type="ECO:0000313" key="1">
    <source>
        <dbReference type="EMBL" id="KXS30356.1"/>
    </source>
</evidence>
<organism evidence="1 2">
    <name type="scientific">Candidatus Gallionella acididurans</name>
    <dbReference type="NCBI Taxonomy" id="1796491"/>
    <lineage>
        <taxon>Bacteria</taxon>
        <taxon>Pseudomonadati</taxon>
        <taxon>Pseudomonadota</taxon>
        <taxon>Betaproteobacteria</taxon>
        <taxon>Nitrosomonadales</taxon>
        <taxon>Gallionellaceae</taxon>
        <taxon>Gallionella</taxon>
    </lineage>
</organism>
<comment type="caution">
    <text evidence="1">The sequence shown here is derived from an EMBL/GenBank/DDBJ whole genome shotgun (WGS) entry which is preliminary data.</text>
</comment>
<reference evidence="1 2" key="1">
    <citation type="submission" date="2016-02" db="EMBL/GenBank/DDBJ databases">
        <authorList>
            <person name="Wen L."/>
            <person name="He K."/>
            <person name="Yang H."/>
        </authorList>
    </citation>
    <scope>NUCLEOTIDE SEQUENCE [LARGE SCALE GENOMIC DNA]</scope>
    <source>
        <strain evidence="1">ShG14-8</strain>
    </source>
</reference>
<reference evidence="1 2" key="2">
    <citation type="submission" date="2016-03" db="EMBL/GenBank/DDBJ databases">
        <title>New uncultured bacterium of the family Gallionellaceae from acid mine drainage: description and reconstruction of genome based on metagenomic analysis of microbial community.</title>
        <authorList>
            <person name="Kadnikov V."/>
            <person name="Ivasenko D."/>
            <person name="Beletsky A."/>
            <person name="Mardanov A."/>
            <person name="Danilova E."/>
            <person name="Pimenov N."/>
            <person name="Karnachuk O."/>
            <person name="Ravin N."/>
        </authorList>
    </citation>
    <scope>NUCLEOTIDE SEQUENCE [LARGE SCALE GENOMIC DNA]</scope>
    <source>
        <strain evidence="1">ShG14-8</strain>
    </source>
</reference>
<sequence>MLKSFQQFLECKSTEDIVMKTLFILNDAPYGSERTYNSLRLAGAIAKQEGNEVHLFMIGDAASAAHRNQKVPQGFYNVEVMTGILIRHGGKVGVCGTCMDARGLADSELAEGTHRSTLAELAEWTAWADKVLVF</sequence>
<dbReference type="Proteomes" id="UP000070578">
    <property type="component" value="Unassembled WGS sequence"/>
</dbReference>
<name>A0A139BMY0_9PROT</name>
<proteinExistence type="predicted"/>
<dbReference type="InterPro" id="IPR003787">
    <property type="entry name" value="Sulphur_relay_DsrE/F-like"/>
</dbReference>
<dbReference type="Gene3D" id="3.40.1260.10">
    <property type="entry name" value="DsrEFH-like"/>
    <property type="match status" value="1"/>
</dbReference>